<reference evidence="2" key="1">
    <citation type="journal article" date="2020" name="ISME J.">
        <title>Gammaproteobacteria mediating utilization of methyl-, sulfur- and petroleum organic compounds in deep ocean hydrothermal plumes.</title>
        <authorList>
            <person name="Zhou Z."/>
            <person name="Liu Y."/>
            <person name="Pan J."/>
            <person name="Cron B.R."/>
            <person name="Toner B.M."/>
            <person name="Anantharaman K."/>
            <person name="Breier J.A."/>
            <person name="Dick G.J."/>
            <person name="Li M."/>
        </authorList>
    </citation>
    <scope>NUCLEOTIDE SEQUENCE</scope>
    <source>
        <strain evidence="2">SZUA-1534</strain>
    </source>
</reference>
<dbReference type="InterPro" id="IPR029001">
    <property type="entry name" value="ITPase-like_fam"/>
</dbReference>
<dbReference type="InterPro" id="IPR026533">
    <property type="entry name" value="NTPase/PRRC1"/>
</dbReference>
<feature type="non-terminal residue" evidence="2">
    <location>
        <position position="48"/>
    </location>
</feature>
<dbReference type="SUPFAM" id="SSF52972">
    <property type="entry name" value="ITPase-like"/>
    <property type="match status" value="1"/>
</dbReference>
<accession>A0A833EBF0</accession>
<dbReference type="Proteomes" id="UP000623215">
    <property type="component" value="Unassembled WGS sequence"/>
</dbReference>
<proteinExistence type="predicted"/>
<comment type="caution">
    <text evidence="2">The sequence shown here is derived from an EMBL/GenBank/DDBJ whole genome shotgun (WGS) entry which is preliminary data.</text>
</comment>
<sequence length="48" mass="5190">MEMSIRVALGSKNPTKIKGTQMALEKVMKDVTLIPVEVDSGVSKQPFG</sequence>
<feature type="domain" description="Non-canonical purine NTP phosphatase/PRRC1" evidence="1">
    <location>
        <begin position="10"/>
        <end position="48"/>
    </location>
</feature>
<dbReference type="Gene3D" id="3.90.950.10">
    <property type="match status" value="1"/>
</dbReference>
<dbReference type="AlphaFoldDB" id="A0A833EBF0"/>
<dbReference type="Pfam" id="PF01931">
    <property type="entry name" value="NTPase_I-T"/>
    <property type="match status" value="1"/>
</dbReference>
<evidence type="ECO:0000313" key="2">
    <source>
        <dbReference type="EMBL" id="HIQ32840.1"/>
    </source>
</evidence>
<organism evidence="2 3">
    <name type="scientific">Methanothermococcus okinawensis</name>
    <dbReference type="NCBI Taxonomy" id="155863"/>
    <lineage>
        <taxon>Archaea</taxon>
        <taxon>Methanobacteriati</taxon>
        <taxon>Methanobacteriota</taxon>
        <taxon>Methanomada group</taxon>
        <taxon>Methanococci</taxon>
        <taxon>Methanococcales</taxon>
        <taxon>Methanococcaceae</taxon>
        <taxon>Methanothermococcus</taxon>
    </lineage>
</organism>
<protein>
    <submittedName>
        <fullName evidence="2">DUF84 family protein</fullName>
    </submittedName>
</protein>
<gene>
    <name evidence="2" type="ORF">EYH55_05115</name>
</gene>
<evidence type="ECO:0000259" key="1">
    <source>
        <dbReference type="Pfam" id="PF01931"/>
    </source>
</evidence>
<name>A0A833EBF0_9EURY</name>
<evidence type="ECO:0000313" key="3">
    <source>
        <dbReference type="Proteomes" id="UP000623215"/>
    </source>
</evidence>
<dbReference type="EMBL" id="DQVW01000099">
    <property type="protein sequence ID" value="HIQ32840.1"/>
    <property type="molecule type" value="Genomic_DNA"/>
</dbReference>